<dbReference type="AlphaFoldDB" id="A0A4Q7YUR5"/>
<sequence length="414" mass="46320">MKVLITAAQFSSSISGVQRHALNIVRCLLTQSSISAVHFALAPWQQELVQAASLSSMDRVTTHVVEMDQSLSSRNLWYYRRLPELAALIRPDVVHLSYPVPVNASAISCPIVLTLHDLYPYEIPENFGFPKVIFNRVILQQCLRNVDAIACVSDTTVLRMKQYVPRGTWRKAIRIYNCVETEERYTQYSPLPGWQGEPFLLSVSQHRKNKNVQLLIRVFHRLLREGSVDPEMKLFVIGITGPETARIHQLVSDLRLDQRVVFLQGLPEPVLQWCYTHCKVLVAPSETEGFGLPVAEAMLAGCHIVCSDIPAFREIDKGHCRFVALGPGAEERFADAILASLQEPPMTQISLPQFSSEVLGTQYANLYRGLLSSVSSLGSAAHATSVQRLRRKAVAITERFSPESQGKVSESDRI</sequence>
<keyword evidence="5" id="KW-1185">Reference proteome</keyword>
<dbReference type="InterPro" id="IPR028098">
    <property type="entry name" value="Glyco_trans_4-like_N"/>
</dbReference>
<dbReference type="GO" id="GO:0016757">
    <property type="term" value="F:glycosyltransferase activity"/>
    <property type="evidence" value="ECO:0007669"/>
    <property type="project" value="InterPro"/>
</dbReference>
<dbReference type="OrthoDB" id="9802525at2"/>
<dbReference type="PANTHER" id="PTHR46401">
    <property type="entry name" value="GLYCOSYLTRANSFERASE WBBK-RELATED"/>
    <property type="match status" value="1"/>
</dbReference>
<protein>
    <submittedName>
        <fullName evidence="4">Glycosyltransferase involved in cell wall biosynthesis</fullName>
    </submittedName>
</protein>
<feature type="domain" description="Glycosyl transferase family 1" evidence="2">
    <location>
        <begin position="196"/>
        <end position="345"/>
    </location>
</feature>
<dbReference type="Pfam" id="PF00534">
    <property type="entry name" value="Glycos_transf_1"/>
    <property type="match status" value="1"/>
</dbReference>
<dbReference type="PANTHER" id="PTHR46401:SF2">
    <property type="entry name" value="GLYCOSYLTRANSFERASE WBBK-RELATED"/>
    <property type="match status" value="1"/>
</dbReference>
<feature type="domain" description="Glycosyltransferase subfamily 4-like N-terminal" evidence="3">
    <location>
        <begin position="15"/>
        <end position="182"/>
    </location>
</feature>
<gene>
    <name evidence="4" type="ORF">BDD14_2892</name>
</gene>
<evidence type="ECO:0000256" key="1">
    <source>
        <dbReference type="ARBA" id="ARBA00022679"/>
    </source>
</evidence>
<evidence type="ECO:0000259" key="2">
    <source>
        <dbReference type="Pfam" id="PF00534"/>
    </source>
</evidence>
<name>A0A4Q7YUR5_9BACT</name>
<dbReference type="InterPro" id="IPR001296">
    <property type="entry name" value="Glyco_trans_1"/>
</dbReference>
<dbReference type="RefSeq" id="WP_130419303.1">
    <property type="nucleotide sequence ID" value="NZ_SHKW01000001.1"/>
</dbReference>
<dbReference type="Gene3D" id="3.40.50.2000">
    <property type="entry name" value="Glycogen Phosphorylase B"/>
    <property type="match status" value="2"/>
</dbReference>
<dbReference type="GO" id="GO:0009103">
    <property type="term" value="P:lipopolysaccharide biosynthetic process"/>
    <property type="evidence" value="ECO:0007669"/>
    <property type="project" value="TreeGrafter"/>
</dbReference>
<dbReference type="EMBL" id="SHKW01000001">
    <property type="protein sequence ID" value="RZU41370.1"/>
    <property type="molecule type" value="Genomic_DNA"/>
</dbReference>
<keyword evidence="1 4" id="KW-0808">Transferase</keyword>
<comment type="caution">
    <text evidence="4">The sequence shown here is derived from an EMBL/GenBank/DDBJ whole genome shotgun (WGS) entry which is preliminary data.</text>
</comment>
<evidence type="ECO:0000313" key="5">
    <source>
        <dbReference type="Proteomes" id="UP000292958"/>
    </source>
</evidence>
<dbReference type="CDD" id="cd03809">
    <property type="entry name" value="GT4_MtfB-like"/>
    <property type="match status" value="1"/>
</dbReference>
<dbReference type="SUPFAM" id="SSF53756">
    <property type="entry name" value="UDP-Glycosyltransferase/glycogen phosphorylase"/>
    <property type="match status" value="1"/>
</dbReference>
<evidence type="ECO:0000313" key="4">
    <source>
        <dbReference type="EMBL" id="RZU41370.1"/>
    </source>
</evidence>
<organism evidence="4 5">
    <name type="scientific">Edaphobacter modestus</name>
    <dbReference type="NCBI Taxonomy" id="388466"/>
    <lineage>
        <taxon>Bacteria</taxon>
        <taxon>Pseudomonadati</taxon>
        <taxon>Acidobacteriota</taxon>
        <taxon>Terriglobia</taxon>
        <taxon>Terriglobales</taxon>
        <taxon>Acidobacteriaceae</taxon>
        <taxon>Edaphobacter</taxon>
    </lineage>
</organism>
<dbReference type="Proteomes" id="UP000292958">
    <property type="component" value="Unassembled WGS sequence"/>
</dbReference>
<accession>A0A4Q7YUR5</accession>
<proteinExistence type="predicted"/>
<dbReference type="Pfam" id="PF13439">
    <property type="entry name" value="Glyco_transf_4"/>
    <property type="match status" value="1"/>
</dbReference>
<evidence type="ECO:0000259" key="3">
    <source>
        <dbReference type="Pfam" id="PF13439"/>
    </source>
</evidence>
<reference evidence="4 5" key="1">
    <citation type="submission" date="2019-02" db="EMBL/GenBank/DDBJ databases">
        <title>Genomic Encyclopedia of Archaeal and Bacterial Type Strains, Phase II (KMG-II): from individual species to whole genera.</title>
        <authorList>
            <person name="Goeker M."/>
        </authorList>
    </citation>
    <scope>NUCLEOTIDE SEQUENCE [LARGE SCALE GENOMIC DNA]</scope>
    <source>
        <strain evidence="4 5">DSM 18101</strain>
    </source>
</reference>